<dbReference type="STRING" id="60172.A0A1V6R0A1"/>
<dbReference type="Proteomes" id="UP000191612">
    <property type="component" value="Unassembled WGS sequence"/>
</dbReference>
<comment type="caution">
    <text evidence="2">The sequence shown here is derived from an EMBL/GenBank/DDBJ whole genome shotgun (WGS) entry which is preliminary data.</text>
</comment>
<organism evidence="2 3">
    <name type="scientific">Penicillium solitum</name>
    <dbReference type="NCBI Taxonomy" id="60172"/>
    <lineage>
        <taxon>Eukaryota</taxon>
        <taxon>Fungi</taxon>
        <taxon>Dikarya</taxon>
        <taxon>Ascomycota</taxon>
        <taxon>Pezizomycotina</taxon>
        <taxon>Eurotiomycetes</taxon>
        <taxon>Eurotiomycetidae</taxon>
        <taxon>Eurotiales</taxon>
        <taxon>Aspergillaceae</taxon>
        <taxon>Penicillium</taxon>
    </lineage>
</organism>
<evidence type="ECO:0000256" key="1">
    <source>
        <dbReference type="SAM" id="MobiDB-lite"/>
    </source>
</evidence>
<accession>A0A1V6R0A1</accession>
<dbReference type="AlphaFoldDB" id="A0A1V6R0A1"/>
<evidence type="ECO:0000313" key="3">
    <source>
        <dbReference type="Proteomes" id="UP000191612"/>
    </source>
</evidence>
<feature type="compositionally biased region" description="Acidic residues" evidence="1">
    <location>
        <begin position="403"/>
        <end position="413"/>
    </location>
</feature>
<evidence type="ECO:0000313" key="2">
    <source>
        <dbReference type="EMBL" id="OQD94672.1"/>
    </source>
</evidence>
<name>A0A1V6R0A1_9EURO</name>
<protein>
    <submittedName>
        <fullName evidence="2">Uncharacterized protein</fullName>
    </submittedName>
</protein>
<dbReference type="EMBL" id="MDYO01000024">
    <property type="protein sequence ID" value="OQD94672.1"/>
    <property type="molecule type" value="Genomic_DNA"/>
</dbReference>
<reference evidence="3" key="1">
    <citation type="journal article" date="2017" name="Nat. Microbiol.">
        <title>Global analysis of biosynthetic gene clusters reveals vast potential of secondary metabolite production in Penicillium species.</title>
        <authorList>
            <person name="Nielsen J.C."/>
            <person name="Grijseels S."/>
            <person name="Prigent S."/>
            <person name="Ji B."/>
            <person name="Dainat J."/>
            <person name="Nielsen K.F."/>
            <person name="Frisvad J.C."/>
            <person name="Workman M."/>
            <person name="Nielsen J."/>
        </authorList>
    </citation>
    <scope>NUCLEOTIDE SEQUENCE [LARGE SCALE GENOMIC DNA]</scope>
    <source>
        <strain evidence="3">IBT 29525</strain>
    </source>
</reference>
<feature type="region of interest" description="Disordered" evidence="1">
    <location>
        <begin position="372"/>
        <end position="421"/>
    </location>
</feature>
<sequence>MIVDITIGRRKLLDCSNLHAGTTPFDASLKPYASICTASNLPFPLPVFRSNHKPASGSQVGFMNFLPPPGEVRLLDTLVFLIIASNNPPIHERKAKWPSDFNFEGDIHPERWPVGHSVVLWAFGQPFIPVYGDYYLLCGSHLRPYLWQWSKKRRGKALPYRGFHSGRNNQLGFMREYQRFSVACSRGRFGLCILYNQKGMKDLLYKMSAFFVKTMLKYIADNQLSCMAQATGYEPELLTTDEQSDDPVSSRPFSVACYAETYDGKNCLHCNGLHKPCEIVPEGIEGHRFELLACLSWLDEFWSNKDGGYGMDLDGDEASEFLLPRDLVNSVAACVRHLIASFDNFIKAHRRAHSLPGTNLPQVFAKMKADTAANTPNPVDPTLDTSSLAPDPDTPTPTIVELTENDDWIDDQDSASLKSWQ</sequence>
<keyword evidence="3" id="KW-1185">Reference proteome</keyword>
<proteinExistence type="predicted"/>
<gene>
    <name evidence="2" type="ORF">PENSOL_c024G00199</name>
</gene>
<feature type="compositionally biased region" description="Polar residues" evidence="1">
    <location>
        <begin position="372"/>
        <end position="388"/>
    </location>
</feature>